<feature type="domain" description="Solute-binding protein family 5" evidence="5">
    <location>
        <begin position="124"/>
        <end position="475"/>
    </location>
</feature>
<dbReference type="GO" id="GO:0042597">
    <property type="term" value="C:periplasmic space"/>
    <property type="evidence" value="ECO:0007669"/>
    <property type="project" value="UniProtKB-ARBA"/>
</dbReference>
<dbReference type="PANTHER" id="PTHR30290">
    <property type="entry name" value="PERIPLASMIC BINDING COMPONENT OF ABC TRANSPORTER"/>
    <property type="match status" value="1"/>
</dbReference>
<dbReference type="Gene3D" id="3.10.105.10">
    <property type="entry name" value="Dipeptide-binding Protein, Domain 3"/>
    <property type="match status" value="1"/>
</dbReference>
<dbReference type="Pfam" id="PF00496">
    <property type="entry name" value="SBP_bac_5"/>
    <property type="match status" value="1"/>
</dbReference>
<dbReference type="GO" id="GO:0015833">
    <property type="term" value="P:peptide transport"/>
    <property type="evidence" value="ECO:0007669"/>
    <property type="project" value="TreeGrafter"/>
</dbReference>
<gene>
    <name evidence="6" type="ORF">GRX01_01125</name>
</gene>
<dbReference type="OrthoDB" id="233597at2157"/>
<sequence length="559" mass="61918">MTDDNHFDPTDVDRRRFLKATGLAGAGGMTAMAGCAGGGDDTEEPTDTTGGGDGNGDATPAETEEPGEIQEGGTLIWGHSEVTQNLDIHQTATASTGRFLNSVYDALVGLTSDLELSTDPDIASPGLATDWEVSDDLMTYTFSLREGVTFHDGTELTAEDVKYSYDRIANPDTGAIMQFVFGSTESVEVEDDYTVVVNQSERYQPFLRQLAFSGTSIVPADSGDTIGDEPIGTGPFEFVMRQQGNRAELEAFDDYWGEGPYLDAVEERTVTDPDSRLTGIEEGDFDLINDIPLDDINDVVGNEDDDLKTRTWSPLSWAFLNMNNTEPPFDDPDFRKAVDFCIDKQALVEGALFGNGEPTASPSFPNSAFRNSDISPRQQDFDRAAELFEQSEYDVDEFDLTFKVTTNYPWHVDAATIMQQFFQQAGLNVEIQQLQWSDWLSQVFANQDFTLSMVNFFTFWEPAYLYTSLWTSDGSFNFRGYASDEYDQAVADAAAADGREEAIPLYQEAQSIIHEDVPDVMLWFRDGTVAAKNNVYGLDTVLSPNNSELNFGRMWMDQS</sequence>
<dbReference type="RefSeq" id="WP_159662583.1">
    <property type="nucleotide sequence ID" value="NZ_WUUS01000001.1"/>
</dbReference>
<keyword evidence="7" id="KW-1185">Reference proteome</keyword>
<comment type="similarity">
    <text evidence="1">Belongs to the bacterial solute-binding protein 5 family.</text>
</comment>
<dbReference type="PROSITE" id="PS51318">
    <property type="entry name" value="TAT"/>
    <property type="match status" value="1"/>
</dbReference>
<evidence type="ECO:0000256" key="1">
    <source>
        <dbReference type="ARBA" id="ARBA00005695"/>
    </source>
</evidence>
<dbReference type="Proteomes" id="UP000437065">
    <property type="component" value="Unassembled WGS sequence"/>
</dbReference>
<dbReference type="InterPro" id="IPR030678">
    <property type="entry name" value="Peptide/Ni-bd"/>
</dbReference>
<organism evidence="6 7">
    <name type="scientific">Halobaculum saliterrae</name>
    <dbReference type="NCBI Taxonomy" id="2073113"/>
    <lineage>
        <taxon>Archaea</taxon>
        <taxon>Methanobacteriati</taxon>
        <taxon>Methanobacteriota</taxon>
        <taxon>Stenosarchaea group</taxon>
        <taxon>Halobacteria</taxon>
        <taxon>Halobacteriales</taxon>
        <taxon>Haloferacaceae</taxon>
        <taxon>Halobaculum</taxon>
    </lineage>
</organism>
<keyword evidence="2" id="KW-0813">Transport</keyword>
<evidence type="ECO:0000256" key="3">
    <source>
        <dbReference type="ARBA" id="ARBA00022729"/>
    </source>
</evidence>
<dbReference type="GO" id="GO:1904680">
    <property type="term" value="F:peptide transmembrane transporter activity"/>
    <property type="evidence" value="ECO:0007669"/>
    <property type="project" value="TreeGrafter"/>
</dbReference>
<evidence type="ECO:0000259" key="5">
    <source>
        <dbReference type="Pfam" id="PF00496"/>
    </source>
</evidence>
<dbReference type="InterPro" id="IPR006311">
    <property type="entry name" value="TAT_signal"/>
</dbReference>
<evidence type="ECO:0000256" key="2">
    <source>
        <dbReference type="ARBA" id="ARBA00022448"/>
    </source>
</evidence>
<dbReference type="GO" id="GO:0043190">
    <property type="term" value="C:ATP-binding cassette (ABC) transporter complex"/>
    <property type="evidence" value="ECO:0007669"/>
    <property type="project" value="InterPro"/>
</dbReference>
<evidence type="ECO:0000313" key="7">
    <source>
        <dbReference type="Proteomes" id="UP000437065"/>
    </source>
</evidence>
<reference evidence="6 7" key="1">
    <citation type="submission" date="2019-12" db="EMBL/GenBank/DDBJ databases">
        <title>Isolation and characterization of three novel carbon monoxide-oxidizing members of Halobacteria from salione crusts and soils.</title>
        <authorList>
            <person name="Myers M.R."/>
            <person name="King G.M."/>
        </authorList>
    </citation>
    <scope>NUCLEOTIDE SEQUENCE [LARGE SCALE GENOMIC DNA]</scope>
    <source>
        <strain evidence="6 7">WSA2</strain>
    </source>
</reference>
<dbReference type="Gene3D" id="3.90.76.10">
    <property type="entry name" value="Dipeptide-binding Protein, Domain 1"/>
    <property type="match status" value="1"/>
</dbReference>
<name>A0A6B0STF8_9EURY</name>
<dbReference type="PANTHER" id="PTHR30290:SF9">
    <property type="entry name" value="OLIGOPEPTIDE-BINDING PROTEIN APPA"/>
    <property type="match status" value="1"/>
</dbReference>
<dbReference type="AlphaFoldDB" id="A0A6B0STF8"/>
<proteinExistence type="inferred from homology"/>
<dbReference type="InterPro" id="IPR039424">
    <property type="entry name" value="SBP_5"/>
</dbReference>
<accession>A0A6B0STF8</accession>
<feature type="region of interest" description="Disordered" evidence="4">
    <location>
        <begin position="34"/>
        <end position="67"/>
    </location>
</feature>
<dbReference type="InterPro" id="IPR000914">
    <property type="entry name" value="SBP_5_dom"/>
</dbReference>
<dbReference type="PIRSF" id="PIRSF002741">
    <property type="entry name" value="MppA"/>
    <property type="match status" value="1"/>
</dbReference>
<dbReference type="Gene3D" id="3.40.190.10">
    <property type="entry name" value="Periplasmic binding protein-like II"/>
    <property type="match status" value="1"/>
</dbReference>
<protein>
    <submittedName>
        <fullName evidence="6">ABC transporter substrate-binding protein</fullName>
    </submittedName>
</protein>
<evidence type="ECO:0000313" key="6">
    <source>
        <dbReference type="EMBL" id="MXR39963.1"/>
    </source>
</evidence>
<dbReference type="CDD" id="cd00995">
    <property type="entry name" value="PBP2_NikA_DppA_OppA_like"/>
    <property type="match status" value="1"/>
</dbReference>
<dbReference type="EMBL" id="WUUS01000001">
    <property type="protein sequence ID" value="MXR39963.1"/>
    <property type="molecule type" value="Genomic_DNA"/>
</dbReference>
<dbReference type="SUPFAM" id="SSF53850">
    <property type="entry name" value="Periplasmic binding protein-like II"/>
    <property type="match status" value="1"/>
</dbReference>
<comment type="caution">
    <text evidence="6">The sequence shown here is derived from an EMBL/GenBank/DDBJ whole genome shotgun (WGS) entry which is preliminary data.</text>
</comment>
<evidence type="ECO:0000256" key="4">
    <source>
        <dbReference type="SAM" id="MobiDB-lite"/>
    </source>
</evidence>
<keyword evidence="3" id="KW-0732">Signal</keyword>